<dbReference type="InterPro" id="IPR055135">
    <property type="entry name" value="PRMT_dom"/>
</dbReference>
<dbReference type="FunFam" id="2.70.160.11:FF:000001">
    <property type="entry name" value="Blast:Protein arginine N-methyltransferase 1"/>
    <property type="match status" value="1"/>
</dbReference>
<dbReference type="VEuPathDB" id="FungiDB:SI65_01028"/>
<feature type="domain" description="Methyltransferase" evidence="6">
    <location>
        <begin position="70"/>
        <end position="167"/>
    </location>
</feature>
<dbReference type="GO" id="GO:0016274">
    <property type="term" value="F:protein-arginine N-methyltransferase activity"/>
    <property type="evidence" value="ECO:0007669"/>
    <property type="project" value="InterPro"/>
</dbReference>
<dbReference type="OrthoDB" id="7848332at2759"/>
<dbReference type="Gene3D" id="2.70.160.11">
    <property type="entry name" value="Hnrnp arginine n-methyltransferase1"/>
    <property type="match status" value="1"/>
</dbReference>
<keyword evidence="1 4" id="KW-0489">Methyltransferase</keyword>
<evidence type="ECO:0000259" key="6">
    <source>
        <dbReference type="Pfam" id="PF13649"/>
    </source>
</evidence>
<dbReference type="AlphaFoldDB" id="A0A1E3BR63"/>
<dbReference type="GO" id="GO:0032259">
    <property type="term" value="P:methylation"/>
    <property type="evidence" value="ECO:0007669"/>
    <property type="project" value="UniProtKB-KW"/>
</dbReference>
<feature type="domain" description="Protein arginine N-methyltransferase" evidence="7">
    <location>
        <begin position="172"/>
        <end position="334"/>
    </location>
</feature>
<dbReference type="EMBL" id="JXNT01000001">
    <property type="protein sequence ID" value="ODM23439.1"/>
    <property type="molecule type" value="Genomic_DNA"/>
</dbReference>
<evidence type="ECO:0000313" key="9">
    <source>
        <dbReference type="Proteomes" id="UP000094569"/>
    </source>
</evidence>
<feature type="region of interest" description="Disordered" evidence="5">
    <location>
        <begin position="1"/>
        <end position="20"/>
    </location>
</feature>
<dbReference type="FunFam" id="3.40.50.150:FF:000050">
    <property type="entry name" value="Hnrnp arginine n-methyltransferase"/>
    <property type="match status" value="1"/>
</dbReference>
<evidence type="ECO:0000313" key="8">
    <source>
        <dbReference type="EMBL" id="ODM23439.1"/>
    </source>
</evidence>
<dbReference type="Pfam" id="PF22528">
    <property type="entry name" value="PRMT_C"/>
    <property type="match status" value="1"/>
</dbReference>
<dbReference type="STRING" id="573508.A0A1E3BR63"/>
<dbReference type="Gene3D" id="3.40.50.150">
    <property type="entry name" value="Vaccinia Virus protein VP39"/>
    <property type="match status" value="1"/>
</dbReference>
<evidence type="ECO:0000259" key="7">
    <source>
        <dbReference type="Pfam" id="PF22528"/>
    </source>
</evidence>
<keyword evidence="9" id="KW-1185">Reference proteome</keyword>
<dbReference type="PROSITE" id="PS51678">
    <property type="entry name" value="SAM_MT_PRMT"/>
    <property type="match status" value="1"/>
</dbReference>
<dbReference type="PANTHER" id="PTHR11006:SF53">
    <property type="entry name" value="PROTEIN ARGININE N-METHYLTRANSFERASE 3"/>
    <property type="match status" value="1"/>
</dbReference>
<sequence>MSERQPSIEPSAMMTSSADRMAGDDHAEVRYFTSYDHHGIHEEMLKDDVRTRSYRDSIYQNRHVFKDKVVLDVGCGTGILSMFAAKAGAKHVIGVDMSSIIEKAREIVEVNGLTSKITLLQGKMEEVELPFPKVDIIISEWMGYFLLYESMLDTVLYARDRYLNPGGKIFPDKATMYVAAIEDGEYKDDKIGFWDNVWGFDYSPMKDIALTEPLVDTVELKAVVSDPCPIITLDLYTVKSSDLAFKAPFSLPAKRNDFVHALIAWFDIDFTACHKPISFSTGPHARYTHWKQTVFYLRDVLTMEEGEVLTGVLENKPNDKNKRDLDISINYRFETTDPVRYAENGCFYRMC</sequence>
<evidence type="ECO:0000256" key="3">
    <source>
        <dbReference type="ARBA" id="ARBA00022691"/>
    </source>
</evidence>
<dbReference type="InterPro" id="IPR029063">
    <property type="entry name" value="SAM-dependent_MTases_sf"/>
</dbReference>
<gene>
    <name evidence="8" type="ORF">SI65_01028</name>
</gene>
<evidence type="ECO:0000256" key="5">
    <source>
        <dbReference type="SAM" id="MobiDB-lite"/>
    </source>
</evidence>
<organism evidence="8 9">
    <name type="scientific">Aspergillus cristatus</name>
    <name type="common">Chinese Fuzhuan brick tea-fermentation fungus</name>
    <name type="synonym">Eurotium cristatum</name>
    <dbReference type="NCBI Taxonomy" id="573508"/>
    <lineage>
        <taxon>Eukaryota</taxon>
        <taxon>Fungi</taxon>
        <taxon>Dikarya</taxon>
        <taxon>Ascomycota</taxon>
        <taxon>Pezizomycotina</taxon>
        <taxon>Eurotiomycetes</taxon>
        <taxon>Eurotiomycetidae</taxon>
        <taxon>Eurotiales</taxon>
        <taxon>Aspergillaceae</taxon>
        <taxon>Aspergillus</taxon>
        <taxon>Aspergillus subgen. Aspergillus</taxon>
    </lineage>
</organism>
<evidence type="ECO:0000256" key="2">
    <source>
        <dbReference type="ARBA" id="ARBA00022679"/>
    </source>
</evidence>
<dbReference type="GO" id="GO:0005634">
    <property type="term" value="C:nucleus"/>
    <property type="evidence" value="ECO:0007669"/>
    <property type="project" value="TreeGrafter"/>
</dbReference>
<dbReference type="InterPro" id="IPR025799">
    <property type="entry name" value="Arg_MeTrfase"/>
</dbReference>
<evidence type="ECO:0000256" key="1">
    <source>
        <dbReference type="ARBA" id="ARBA00022603"/>
    </source>
</evidence>
<keyword evidence="2 4" id="KW-0808">Transferase</keyword>
<dbReference type="PANTHER" id="PTHR11006">
    <property type="entry name" value="PROTEIN ARGININE N-METHYLTRANSFERASE"/>
    <property type="match status" value="1"/>
</dbReference>
<name>A0A1E3BR63_ASPCR</name>
<accession>A0A1E3BR63</accession>
<proteinExistence type="predicted"/>
<dbReference type="SUPFAM" id="SSF53335">
    <property type="entry name" value="S-adenosyl-L-methionine-dependent methyltransferases"/>
    <property type="match status" value="1"/>
</dbReference>
<dbReference type="InterPro" id="IPR041698">
    <property type="entry name" value="Methyltransf_25"/>
</dbReference>
<reference evidence="8 9" key="1">
    <citation type="journal article" date="2016" name="BMC Genomics">
        <title>Comparative genomic and transcriptomic analyses of the Fuzhuan brick tea-fermentation fungus Aspergillus cristatus.</title>
        <authorList>
            <person name="Ge Y."/>
            <person name="Wang Y."/>
            <person name="Liu Y."/>
            <person name="Tan Y."/>
            <person name="Ren X."/>
            <person name="Zhang X."/>
            <person name="Hyde K.D."/>
            <person name="Liu Y."/>
            <person name="Liu Z."/>
        </authorList>
    </citation>
    <scope>NUCLEOTIDE SEQUENCE [LARGE SCALE GENOMIC DNA]</scope>
    <source>
        <strain evidence="8 9">GZAAS20.1005</strain>
    </source>
</reference>
<evidence type="ECO:0000256" key="4">
    <source>
        <dbReference type="PROSITE-ProRule" id="PRU01015"/>
    </source>
</evidence>
<dbReference type="Pfam" id="PF13649">
    <property type="entry name" value="Methyltransf_25"/>
    <property type="match status" value="1"/>
</dbReference>
<protein>
    <submittedName>
        <fullName evidence="8">Uncharacterized protein</fullName>
    </submittedName>
</protein>
<dbReference type="CDD" id="cd02440">
    <property type="entry name" value="AdoMet_MTases"/>
    <property type="match status" value="1"/>
</dbReference>
<dbReference type="Proteomes" id="UP000094569">
    <property type="component" value="Unassembled WGS sequence"/>
</dbReference>
<keyword evidence="3 4" id="KW-0949">S-adenosyl-L-methionine</keyword>
<comment type="caution">
    <text evidence="8">The sequence shown here is derived from an EMBL/GenBank/DDBJ whole genome shotgun (WGS) entry which is preliminary data.</text>
</comment>
<dbReference type="GO" id="GO:0042054">
    <property type="term" value="F:histone methyltransferase activity"/>
    <property type="evidence" value="ECO:0007669"/>
    <property type="project" value="TreeGrafter"/>
</dbReference>